<keyword evidence="3 6" id="KW-0812">Transmembrane</keyword>
<dbReference type="PANTHER" id="PTHR13353:SF5">
    <property type="entry name" value="TRANSMEMBRANE PROTEIN 19"/>
    <property type="match status" value="1"/>
</dbReference>
<accession>A0A7G7G352</accession>
<evidence type="ECO:0000256" key="2">
    <source>
        <dbReference type="ARBA" id="ARBA00009012"/>
    </source>
</evidence>
<gene>
    <name evidence="7" type="ORF">HUW51_02165</name>
</gene>
<evidence type="ECO:0000256" key="5">
    <source>
        <dbReference type="ARBA" id="ARBA00023136"/>
    </source>
</evidence>
<keyword evidence="8" id="KW-1185">Reference proteome</keyword>
<evidence type="ECO:0000256" key="3">
    <source>
        <dbReference type="ARBA" id="ARBA00022692"/>
    </source>
</evidence>
<sequence>MPVFSADIWWVVGFLILGMWLSVVTRKLTVAGAFTGGALGIAIFLGTGYVGLIMLGVFFVLGTLATSWKLKYKQSLGLAELNKGRRTAGQAFANGGVAAIMGLLAWVFPEHATVYRVMLAAGFAAATADTLSSELGNVYGRRFYHVLTGKKAMRGQNGVISLQGTLLGILGSGIISAIYGFSFGWGTPVLGIVVAGTIGNFFDSILGTTLENRGWLSNNAVNFLNTLVGALAGGAFYLLS</sequence>
<evidence type="ECO:0000313" key="7">
    <source>
        <dbReference type="EMBL" id="QNF31586.1"/>
    </source>
</evidence>
<dbReference type="PANTHER" id="PTHR13353">
    <property type="entry name" value="TRANSMEMBRANE PROTEIN 19"/>
    <property type="match status" value="1"/>
</dbReference>
<feature type="transmembrane region" description="Helical" evidence="6">
    <location>
        <begin position="6"/>
        <end position="23"/>
    </location>
</feature>
<feature type="transmembrane region" description="Helical" evidence="6">
    <location>
        <begin position="91"/>
        <end position="108"/>
    </location>
</feature>
<comment type="subcellular location">
    <subcellularLocation>
        <location evidence="1">Membrane</location>
        <topology evidence="1">Multi-pass membrane protein</topology>
    </subcellularLocation>
</comment>
<feature type="transmembrane region" description="Helical" evidence="6">
    <location>
        <begin position="220"/>
        <end position="239"/>
    </location>
</feature>
<dbReference type="Proteomes" id="UP000515237">
    <property type="component" value="Chromosome"/>
</dbReference>
<evidence type="ECO:0000256" key="6">
    <source>
        <dbReference type="SAM" id="Phobius"/>
    </source>
</evidence>
<dbReference type="InterPro" id="IPR002794">
    <property type="entry name" value="DUF92_TMEM19"/>
</dbReference>
<reference evidence="7 8" key="1">
    <citation type="journal article" date="2018" name="Int. J. Syst. Evol. Microbiol.">
        <title>Adhaeribacter swui sp. nov., isolated from wet mud.</title>
        <authorList>
            <person name="Kim D.U."/>
            <person name="Kim K.W."/>
            <person name="Kang M.S."/>
            <person name="Kim J.Y."/>
            <person name="Jang J.H."/>
            <person name="Kim M.K."/>
        </authorList>
    </citation>
    <scope>NUCLEOTIDE SEQUENCE [LARGE SCALE GENOMIC DNA]</scope>
    <source>
        <strain evidence="7 8">KCTC 52873</strain>
    </source>
</reference>
<dbReference type="KEGG" id="aswu:HUW51_02165"/>
<comment type="similarity">
    <text evidence="2">Belongs to the TMEM19 family.</text>
</comment>
<evidence type="ECO:0000313" key="8">
    <source>
        <dbReference type="Proteomes" id="UP000515237"/>
    </source>
</evidence>
<dbReference type="RefSeq" id="WP_185272361.1">
    <property type="nucleotide sequence ID" value="NZ_CP055156.1"/>
</dbReference>
<organism evidence="7 8">
    <name type="scientific">Adhaeribacter swui</name>
    <dbReference type="NCBI Taxonomy" id="2086471"/>
    <lineage>
        <taxon>Bacteria</taxon>
        <taxon>Pseudomonadati</taxon>
        <taxon>Bacteroidota</taxon>
        <taxon>Cytophagia</taxon>
        <taxon>Cytophagales</taxon>
        <taxon>Hymenobacteraceae</taxon>
        <taxon>Adhaeribacter</taxon>
    </lineage>
</organism>
<proteinExistence type="inferred from homology"/>
<feature type="transmembrane region" description="Helical" evidence="6">
    <location>
        <begin position="114"/>
        <end position="138"/>
    </location>
</feature>
<feature type="transmembrane region" description="Helical" evidence="6">
    <location>
        <begin position="159"/>
        <end position="179"/>
    </location>
</feature>
<dbReference type="AlphaFoldDB" id="A0A7G7G352"/>
<dbReference type="EMBL" id="CP055156">
    <property type="protein sequence ID" value="QNF31586.1"/>
    <property type="molecule type" value="Genomic_DNA"/>
</dbReference>
<keyword evidence="5 6" id="KW-0472">Membrane</keyword>
<protein>
    <submittedName>
        <fullName evidence="7">DUF92 domain-containing protein</fullName>
    </submittedName>
</protein>
<keyword evidence="4 6" id="KW-1133">Transmembrane helix</keyword>
<dbReference type="Pfam" id="PF01940">
    <property type="entry name" value="DUF92"/>
    <property type="match status" value="1"/>
</dbReference>
<feature type="transmembrane region" description="Helical" evidence="6">
    <location>
        <begin position="185"/>
        <end position="208"/>
    </location>
</feature>
<dbReference type="GO" id="GO:0016020">
    <property type="term" value="C:membrane"/>
    <property type="evidence" value="ECO:0007669"/>
    <property type="project" value="UniProtKB-SubCell"/>
</dbReference>
<name>A0A7G7G352_9BACT</name>
<evidence type="ECO:0000256" key="1">
    <source>
        <dbReference type="ARBA" id="ARBA00004141"/>
    </source>
</evidence>
<evidence type="ECO:0000256" key="4">
    <source>
        <dbReference type="ARBA" id="ARBA00022989"/>
    </source>
</evidence>